<sequence>MSAKLACPERAPATTLLPSFEMSKTKGDAVTQDNVVDESAGAAPSVDLVAAAERRPSAQPTDSAVLATQTSSQRRLLLQNGSQLDLARAALLASDGKSNAGSSVPPAAASSAKSLSSAKLDVLNPPATAQGQAVNEVFDFANFMWDSGGFWQQVNSLLNTVPAAPARHALDVCLDPVVDVTADLAIDASLPLAPSLPPTTTAEQRLLDTLLGRIVVDMAFVSTMVRYAILAFSSSVLVSSQGSWDTTNRGYYDSALAELSRLDSPNLLSYITYREHLLATLFFIPYVDILESQLDATQMQLNCAYVIFQPHASRNHGLSTIEKQFFLWFCILDSRTVSSAGDGSFLSPDEILHIEPSPASLDGEDNVSKTEARNRNLKDVLLSIDPWHRSRGTMDDEMEVLGIADNIAKDPRLLYEQRPPLIDFAAIGQLTDQHISPQLALAVTRSFRTYLSNYYSSKVHLHRVAFTTLPLTEERAGEYSTARTPACRWPSGRAPASQHAVAAPDAGRRGVKSR</sequence>
<dbReference type="Pfam" id="PF11951">
    <property type="entry name" value="Fungal_trans_2"/>
    <property type="match status" value="1"/>
</dbReference>
<reference evidence="3" key="1">
    <citation type="journal article" date="2021" name="Nat. Commun.">
        <title>Genetic determinants of endophytism in the Arabidopsis root mycobiome.</title>
        <authorList>
            <person name="Mesny F."/>
            <person name="Miyauchi S."/>
            <person name="Thiergart T."/>
            <person name="Pickel B."/>
            <person name="Atanasova L."/>
            <person name="Karlsson M."/>
            <person name="Huettel B."/>
            <person name="Barry K.W."/>
            <person name="Haridas S."/>
            <person name="Chen C."/>
            <person name="Bauer D."/>
            <person name="Andreopoulos W."/>
            <person name="Pangilinan J."/>
            <person name="LaButti K."/>
            <person name="Riley R."/>
            <person name="Lipzen A."/>
            <person name="Clum A."/>
            <person name="Drula E."/>
            <person name="Henrissat B."/>
            <person name="Kohler A."/>
            <person name="Grigoriev I.V."/>
            <person name="Martin F.M."/>
            <person name="Hacquard S."/>
        </authorList>
    </citation>
    <scope>NUCLEOTIDE SEQUENCE</scope>
    <source>
        <strain evidence="3">MPI-CAGE-AT-0147</strain>
    </source>
</reference>
<evidence type="ECO:0000256" key="1">
    <source>
        <dbReference type="ARBA" id="ARBA00023242"/>
    </source>
</evidence>
<dbReference type="AlphaFoldDB" id="A0A9P9IRW4"/>
<feature type="region of interest" description="Disordered" evidence="2">
    <location>
        <begin position="482"/>
        <end position="514"/>
    </location>
</feature>
<comment type="caution">
    <text evidence="3">The sequence shown here is derived from an EMBL/GenBank/DDBJ whole genome shotgun (WGS) entry which is preliminary data.</text>
</comment>
<dbReference type="Proteomes" id="UP000738349">
    <property type="component" value="Unassembled WGS sequence"/>
</dbReference>
<evidence type="ECO:0000256" key="2">
    <source>
        <dbReference type="SAM" id="MobiDB-lite"/>
    </source>
</evidence>
<proteinExistence type="predicted"/>
<keyword evidence="4" id="KW-1185">Reference proteome</keyword>
<protein>
    <submittedName>
        <fullName evidence="3">Uncharacterized protein</fullName>
    </submittedName>
</protein>
<gene>
    <name evidence="3" type="ORF">EDB81DRAFT_950663</name>
</gene>
<dbReference type="OrthoDB" id="648861at2759"/>
<dbReference type="InterPro" id="IPR021858">
    <property type="entry name" value="Fun_TF"/>
</dbReference>
<dbReference type="EMBL" id="JAGMUV010000018">
    <property type="protein sequence ID" value="KAH7128839.1"/>
    <property type="molecule type" value="Genomic_DNA"/>
</dbReference>
<name>A0A9P9IRW4_9HYPO</name>
<evidence type="ECO:0000313" key="4">
    <source>
        <dbReference type="Proteomes" id="UP000738349"/>
    </source>
</evidence>
<keyword evidence="1" id="KW-0539">Nucleus</keyword>
<accession>A0A9P9IRW4</accession>
<evidence type="ECO:0000313" key="3">
    <source>
        <dbReference type="EMBL" id="KAH7128839.1"/>
    </source>
</evidence>
<organism evidence="3 4">
    <name type="scientific">Dactylonectria macrodidyma</name>
    <dbReference type="NCBI Taxonomy" id="307937"/>
    <lineage>
        <taxon>Eukaryota</taxon>
        <taxon>Fungi</taxon>
        <taxon>Dikarya</taxon>
        <taxon>Ascomycota</taxon>
        <taxon>Pezizomycotina</taxon>
        <taxon>Sordariomycetes</taxon>
        <taxon>Hypocreomycetidae</taxon>
        <taxon>Hypocreales</taxon>
        <taxon>Nectriaceae</taxon>
        <taxon>Dactylonectria</taxon>
    </lineage>
</organism>